<dbReference type="AlphaFoldDB" id="A0ABD0LHQ2"/>
<feature type="transmembrane region" description="Helical" evidence="2">
    <location>
        <begin position="35"/>
        <end position="56"/>
    </location>
</feature>
<sequence>MADDSGVATQTETSIKKRDSAAYSTSTVMDHRPSAIAFGAGAIVLFVGIMVGILLLDVTTIWRHLAIMKENLSGVCGREKDSCDARDAEAPPTKEEPQPQQDQATTSA</sequence>
<keyword evidence="2" id="KW-1133">Transmembrane helix</keyword>
<evidence type="ECO:0000256" key="2">
    <source>
        <dbReference type="SAM" id="Phobius"/>
    </source>
</evidence>
<keyword evidence="2" id="KW-0812">Transmembrane</keyword>
<organism evidence="3 4">
    <name type="scientific">Batillaria attramentaria</name>
    <dbReference type="NCBI Taxonomy" id="370345"/>
    <lineage>
        <taxon>Eukaryota</taxon>
        <taxon>Metazoa</taxon>
        <taxon>Spiralia</taxon>
        <taxon>Lophotrochozoa</taxon>
        <taxon>Mollusca</taxon>
        <taxon>Gastropoda</taxon>
        <taxon>Caenogastropoda</taxon>
        <taxon>Sorbeoconcha</taxon>
        <taxon>Cerithioidea</taxon>
        <taxon>Batillariidae</taxon>
        <taxon>Batillaria</taxon>
    </lineage>
</organism>
<feature type="compositionally biased region" description="Polar residues" evidence="1">
    <location>
        <begin position="98"/>
        <end position="108"/>
    </location>
</feature>
<gene>
    <name evidence="3" type="ORF">BaRGS_00009734</name>
</gene>
<evidence type="ECO:0000313" key="4">
    <source>
        <dbReference type="Proteomes" id="UP001519460"/>
    </source>
</evidence>
<evidence type="ECO:0000256" key="1">
    <source>
        <dbReference type="SAM" id="MobiDB-lite"/>
    </source>
</evidence>
<protein>
    <submittedName>
        <fullName evidence="3">Uncharacterized protein</fullName>
    </submittedName>
</protein>
<keyword evidence="2" id="KW-0472">Membrane</keyword>
<feature type="region of interest" description="Disordered" evidence="1">
    <location>
        <begin position="77"/>
        <end position="108"/>
    </location>
</feature>
<name>A0ABD0LHQ2_9CAEN</name>
<dbReference type="Proteomes" id="UP001519460">
    <property type="component" value="Unassembled WGS sequence"/>
</dbReference>
<feature type="region of interest" description="Disordered" evidence="1">
    <location>
        <begin position="1"/>
        <end position="26"/>
    </location>
</feature>
<comment type="caution">
    <text evidence="3">The sequence shown here is derived from an EMBL/GenBank/DDBJ whole genome shotgun (WGS) entry which is preliminary data.</text>
</comment>
<proteinExistence type="predicted"/>
<keyword evidence="4" id="KW-1185">Reference proteome</keyword>
<evidence type="ECO:0000313" key="3">
    <source>
        <dbReference type="EMBL" id="KAK7498925.1"/>
    </source>
</evidence>
<reference evidence="3 4" key="1">
    <citation type="journal article" date="2023" name="Sci. Data">
        <title>Genome assembly of the Korean intertidal mud-creeper Batillaria attramentaria.</title>
        <authorList>
            <person name="Patra A.K."/>
            <person name="Ho P.T."/>
            <person name="Jun S."/>
            <person name="Lee S.J."/>
            <person name="Kim Y."/>
            <person name="Won Y.J."/>
        </authorList>
    </citation>
    <scope>NUCLEOTIDE SEQUENCE [LARGE SCALE GENOMIC DNA]</scope>
    <source>
        <strain evidence="3">Wonlab-2016</strain>
    </source>
</reference>
<feature type="compositionally biased region" description="Basic and acidic residues" evidence="1">
    <location>
        <begin position="77"/>
        <end position="97"/>
    </location>
</feature>
<accession>A0ABD0LHQ2</accession>
<dbReference type="EMBL" id="JACVVK020000047">
    <property type="protein sequence ID" value="KAK7498925.1"/>
    <property type="molecule type" value="Genomic_DNA"/>
</dbReference>